<organism evidence="5 6">
    <name type="scientific">Lentzea albidocapillata subsp. violacea</name>
    <dbReference type="NCBI Taxonomy" id="128104"/>
    <lineage>
        <taxon>Bacteria</taxon>
        <taxon>Bacillati</taxon>
        <taxon>Actinomycetota</taxon>
        <taxon>Actinomycetes</taxon>
        <taxon>Pseudonocardiales</taxon>
        <taxon>Pseudonocardiaceae</taxon>
        <taxon>Lentzea</taxon>
    </lineage>
</organism>
<dbReference type="InterPro" id="IPR000524">
    <property type="entry name" value="Tscrpt_reg_HTH_GntR"/>
</dbReference>
<dbReference type="EMBL" id="FNET01000024">
    <property type="protein sequence ID" value="SDM63326.1"/>
    <property type="molecule type" value="Genomic_DNA"/>
</dbReference>
<keyword evidence="3" id="KW-0804">Transcription</keyword>
<dbReference type="GO" id="GO:0045892">
    <property type="term" value="P:negative regulation of DNA-templated transcription"/>
    <property type="evidence" value="ECO:0007669"/>
    <property type="project" value="TreeGrafter"/>
</dbReference>
<keyword evidence="2" id="KW-0238">DNA-binding</keyword>
<evidence type="ECO:0000256" key="1">
    <source>
        <dbReference type="ARBA" id="ARBA00023015"/>
    </source>
</evidence>
<evidence type="ECO:0000313" key="6">
    <source>
        <dbReference type="Proteomes" id="UP000199682"/>
    </source>
</evidence>
<accession>A0A1G9UTY5</accession>
<dbReference type="PANTHER" id="PTHR44846">
    <property type="entry name" value="MANNOSYL-D-GLYCERATE TRANSPORT/METABOLISM SYSTEM REPRESSOR MNGR-RELATED"/>
    <property type="match status" value="1"/>
</dbReference>
<protein>
    <submittedName>
        <fullName evidence="5">Transcriptional regulator, GntR family</fullName>
    </submittedName>
</protein>
<dbReference type="SMART" id="SM00345">
    <property type="entry name" value="HTH_GNTR"/>
    <property type="match status" value="1"/>
</dbReference>
<dbReference type="AlphaFoldDB" id="A0A1G9UTY5"/>
<dbReference type="InterPro" id="IPR011663">
    <property type="entry name" value="UTRA"/>
</dbReference>
<dbReference type="SUPFAM" id="SSF64288">
    <property type="entry name" value="Chorismate lyase-like"/>
    <property type="match status" value="1"/>
</dbReference>
<dbReference type="InterPro" id="IPR050679">
    <property type="entry name" value="Bact_HTH_transcr_reg"/>
</dbReference>
<dbReference type="GO" id="GO:0003700">
    <property type="term" value="F:DNA-binding transcription factor activity"/>
    <property type="evidence" value="ECO:0007669"/>
    <property type="project" value="InterPro"/>
</dbReference>
<sequence length="276" mass="30874">MAAKYDRIAADLRTQILAGKLQPGERMRAEDELVGEYSVSRNTLRQALAALESEGLIVRKHGTGTFVRMARQRICRTTDRYQWEKDRVLLSQEERGSTGATEKDTGLEMSDLKFSAVYSELAAPNDLAKVFEVELGSKLLRRVYTTRKHDEKSPLSVVTSYLVHDVVAQNPDLLKSENEPWPGGTQHQLSTIGIELDRIVDNVTARPPTAEEVESLDIGVGVAVMVMRKVSVDTTGRTVEVSDIVWPGDRIELQYTTQLTPWPKRPKRSRAPGSKN</sequence>
<dbReference type="Gene3D" id="1.10.10.10">
    <property type="entry name" value="Winged helix-like DNA-binding domain superfamily/Winged helix DNA-binding domain"/>
    <property type="match status" value="1"/>
</dbReference>
<dbReference type="InterPro" id="IPR036388">
    <property type="entry name" value="WH-like_DNA-bd_sf"/>
</dbReference>
<evidence type="ECO:0000256" key="2">
    <source>
        <dbReference type="ARBA" id="ARBA00023125"/>
    </source>
</evidence>
<dbReference type="Pfam" id="PF07702">
    <property type="entry name" value="UTRA"/>
    <property type="match status" value="1"/>
</dbReference>
<dbReference type="Gene3D" id="3.40.1410.10">
    <property type="entry name" value="Chorismate lyase-like"/>
    <property type="match status" value="1"/>
</dbReference>
<evidence type="ECO:0000259" key="4">
    <source>
        <dbReference type="PROSITE" id="PS50949"/>
    </source>
</evidence>
<dbReference type="PRINTS" id="PR00035">
    <property type="entry name" value="HTHGNTR"/>
</dbReference>
<gene>
    <name evidence="5" type="ORF">SAMN04488074_12488</name>
</gene>
<dbReference type="InterPro" id="IPR028978">
    <property type="entry name" value="Chorismate_lyase_/UTRA_dom_sf"/>
</dbReference>
<dbReference type="RefSeq" id="WP_090013268.1">
    <property type="nucleotide sequence ID" value="NZ_FNET01000024.1"/>
</dbReference>
<reference evidence="6" key="1">
    <citation type="submission" date="2016-10" db="EMBL/GenBank/DDBJ databases">
        <authorList>
            <person name="Varghese N."/>
            <person name="Submissions S."/>
        </authorList>
    </citation>
    <scope>NUCLEOTIDE SEQUENCE [LARGE SCALE GENOMIC DNA]</scope>
    <source>
        <strain evidence="6">DSM 44796</strain>
    </source>
</reference>
<dbReference type="PANTHER" id="PTHR44846:SF17">
    <property type="entry name" value="GNTR-FAMILY TRANSCRIPTIONAL REGULATOR"/>
    <property type="match status" value="1"/>
</dbReference>
<dbReference type="InterPro" id="IPR036390">
    <property type="entry name" value="WH_DNA-bd_sf"/>
</dbReference>
<name>A0A1G9UTY5_9PSEU</name>
<evidence type="ECO:0000313" key="5">
    <source>
        <dbReference type="EMBL" id="SDM63326.1"/>
    </source>
</evidence>
<dbReference type="GO" id="GO:0003677">
    <property type="term" value="F:DNA binding"/>
    <property type="evidence" value="ECO:0007669"/>
    <property type="project" value="UniProtKB-KW"/>
</dbReference>
<dbReference type="Pfam" id="PF00392">
    <property type="entry name" value="GntR"/>
    <property type="match status" value="1"/>
</dbReference>
<keyword evidence="1" id="KW-0805">Transcription regulation</keyword>
<dbReference type="PROSITE" id="PS50949">
    <property type="entry name" value="HTH_GNTR"/>
    <property type="match status" value="1"/>
</dbReference>
<feature type="domain" description="HTH gntR-type" evidence="4">
    <location>
        <begin position="2"/>
        <end position="70"/>
    </location>
</feature>
<dbReference type="SMART" id="SM00866">
    <property type="entry name" value="UTRA"/>
    <property type="match status" value="1"/>
</dbReference>
<dbReference type="Proteomes" id="UP000199682">
    <property type="component" value="Unassembled WGS sequence"/>
</dbReference>
<dbReference type="SUPFAM" id="SSF46785">
    <property type="entry name" value="Winged helix' DNA-binding domain"/>
    <property type="match status" value="1"/>
</dbReference>
<evidence type="ECO:0000256" key="3">
    <source>
        <dbReference type="ARBA" id="ARBA00023163"/>
    </source>
</evidence>
<dbReference type="CDD" id="cd07377">
    <property type="entry name" value="WHTH_GntR"/>
    <property type="match status" value="1"/>
</dbReference>
<proteinExistence type="predicted"/>